<evidence type="ECO:0000313" key="4">
    <source>
        <dbReference type="Proteomes" id="UP000683310"/>
    </source>
</evidence>
<sequence>MAITDVAAYTHLTSDDVGEFGDRLDEIRRSVEHDLGERDARYIKNLIRVQRAFEVGARLVLLDSGRRSSWWLGTGLLFLSKVIENMEIGHNVMHGQWDWMNDPEIHSAVWEWDHPMPAAHWKNAHNYRHHVFANVIGMDPDEGYGLLRVTRDRRWRPYHLGNAVYVVPISMLYEFGMCIYHLEIPKVVAGRQDPRELREARDEILRKAGKQIFKDYVAFPALSTRNWKSTIRANLAANVAKNIWEQIVTFCGHFPDGAEKFTRRDLATETRGEWYLRQFLGSANFPSGPVGRILTGSLGYQIEHHLFPDLPSNRLPAVSRQVRGLAEQYGLPYTCRNIVVQYLLTLRTIVKLSLPDRSLGPDADSAPRTTSKPAPEWGRTRLPAAGELGGIARDTRGRLLGVSRTWSI</sequence>
<proteinExistence type="predicted"/>
<dbReference type="PANTHER" id="PTHR19353">
    <property type="entry name" value="FATTY ACID DESATURASE 2"/>
    <property type="match status" value="1"/>
</dbReference>
<evidence type="ECO:0000259" key="2">
    <source>
        <dbReference type="Pfam" id="PF00487"/>
    </source>
</evidence>
<dbReference type="RefSeq" id="WP_213556995.1">
    <property type="nucleotide sequence ID" value="NZ_JBHZDI010000082.1"/>
</dbReference>
<dbReference type="EMBL" id="CP074371">
    <property type="protein sequence ID" value="QVI20887.1"/>
    <property type="molecule type" value="Genomic_DNA"/>
</dbReference>
<evidence type="ECO:0000313" key="3">
    <source>
        <dbReference type="EMBL" id="QVI20887.1"/>
    </source>
</evidence>
<name>A0ABX8CLR2_9NOCA</name>
<gene>
    <name evidence="3" type="ORF">KHQ06_33200</name>
</gene>
<organism evidence="3 4">
    <name type="scientific">Nocardia tengchongensis</name>
    <dbReference type="NCBI Taxonomy" id="2055889"/>
    <lineage>
        <taxon>Bacteria</taxon>
        <taxon>Bacillati</taxon>
        <taxon>Actinomycetota</taxon>
        <taxon>Actinomycetes</taxon>
        <taxon>Mycobacteriales</taxon>
        <taxon>Nocardiaceae</taxon>
        <taxon>Nocardia</taxon>
    </lineage>
</organism>
<evidence type="ECO:0000256" key="1">
    <source>
        <dbReference type="SAM" id="MobiDB-lite"/>
    </source>
</evidence>
<dbReference type="Pfam" id="PF00487">
    <property type="entry name" value="FA_desaturase"/>
    <property type="match status" value="1"/>
</dbReference>
<reference evidence="3 4" key="1">
    <citation type="submission" date="2021-04" db="EMBL/GenBank/DDBJ databases">
        <title>Nocardia tengchongensis.</title>
        <authorList>
            <person name="Zhuang k."/>
            <person name="Ran Y."/>
            <person name="Li W."/>
        </authorList>
    </citation>
    <scope>NUCLEOTIDE SEQUENCE [LARGE SCALE GENOMIC DNA]</scope>
    <source>
        <strain evidence="3 4">CFH S0057</strain>
    </source>
</reference>
<feature type="domain" description="Fatty acid desaturase" evidence="2">
    <location>
        <begin position="69"/>
        <end position="335"/>
    </location>
</feature>
<dbReference type="CDD" id="cd03506">
    <property type="entry name" value="Delta6-FADS-like"/>
    <property type="match status" value="1"/>
</dbReference>
<protein>
    <submittedName>
        <fullName evidence="3">Acyl-CoA desaturase</fullName>
    </submittedName>
</protein>
<keyword evidence="4" id="KW-1185">Reference proteome</keyword>
<dbReference type="PANTHER" id="PTHR19353:SF19">
    <property type="entry name" value="DELTA(5) FATTY ACID DESATURASE C-RELATED"/>
    <property type="match status" value="1"/>
</dbReference>
<feature type="region of interest" description="Disordered" evidence="1">
    <location>
        <begin position="360"/>
        <end position="381"/>
    </location>
</feature>
<dbReference type="InterPro" id="IPR005804">
    <property type="entry name" value="FA_desaturase_dom"/>
</dbReference>
<dbReference type="Proteomes" id="UP000683310">
    <property type="component" value="Chromosome"/>
</dbReference>
<accession>A0ABX8CLR2</accession>
<dbReference type="InterPro" id="IPR012171">
    <property type="entry name" value="Fatty_acid_desaturase"/>
</dbReference>